<dbReference type="InterPro" id="IPR029032">
    <property type="entry name" value="AhpD-like"/>
</dbReference>
<dbReference type="RefSeq" id="WP_102893838.1">
    <property type="nucleotide sequence ID" value="NZ_JAMOHU010000010.1"/>
</dbReference>
<dbReference type="SUPFAM" id="SSF69118">
    <property type="entry name" value="AhpD-like"/>
    <property type="match status" value="1"/>
</dbReference>
<evidence type="ECO:0000313" key="2">
    <source>
        <dbReference type="EMBL" id="PNG10005.1"/>
    </source>
</evidence>
<reference evidence="2 3" key="1">
    <citation type="submission" date="2018-01" db="EMBL/GenBank/DDBJ databases">
        <title>Denitrification phenotypes of diverse strains of Pseudomonas stutzeri.</title>
        <authorList>
            <person name="Milligan D.A."/>
            <person name="Bergaust L."/>
            <person name="Bakken L.R."/>
            <person name="Frostegard A."/>
        </authorList>
    </citation>
    <scope>NUCLEOTIDE SEQUENCE [LARGE SCALE GENOMIC DNA]</scope>
    <source>
        <strain evidence="2 3">24a75</strain>
    </source>
</reference>
<evidence type="ECO:0000313" key="3">
    <source>
        <dbReference type="Proteomes" id="UP000236023"/>
    </source>
</evidence>
<keyword evidence="2" id="KW-0560">Oxidoreductase</keyword>
<dbReference type="AlphaFoldDB" id="A0A2N8T5M1"/>
<dbReference type="GO" id="GO:0051920">
    <property type="term" value="F:peroxiredoxin activity"/>
    <property type="evidence" value="ECO:0007669"/>
    <property type="project" value="InterPro"/>
</dbReference>
<dbReference type="NCBIfam" id="TIGR01926">
    <property type="entry name" value="peroxid_rel"/>
    <property type="match status" value="1"/>
</dbReference>
<dbReference type="Proteomes" id="UP000236023">
    <property type="component" value="Unassembled WGS sequence"/>
</dbReference>
<gene>
    <name evidence="2" type="ORF">CXK94_07345</name>
</gene>
<dbReference type="NCBIfam" id="TIGR00778">
    <property type="entry name" value="ahpD_dom"/>
    <property type="match status" value="1"/>
</dbReference>
<dbReference type="Gene3D" id="1.20.5.810">
    <property type="entry name" value="AhpD-like"/>
    <property type="match status" value="1"/>
</dbReference>
<evidence type="ECO:0000259" key="1">
    <source>
        <dbReference type="Pfam" id="PF02627"/>
    </source>
</evidence>
<comment type="caution">
    <text evidence="2">The sequence shown here is derived from an EMBL/GenBank/DDBJ whole genome shotgun (WGS) entry which is preliminary data.</text>
</comment>
<dbReference type="EMBL" id="POUT01000003">
    <property type="protein sequence ID" value="PNG10005.1"/>
    <property type="molecule type" value="Genomic_DNA"/>
</dbReference>
<dbReference type="InterPro" id="IPR004675">
    <property type="entry name" value="AhpD_core"/>
</dbReference>
<dbReference type="Gene3D" id="1.20.1290.10">
    <property type="entry name" value="AhpD-like"/>
    <property type="match status" value="1"/>
</dbReference>
<accession>A0A2N8T5M1</accession>
<organism evidence="2 3">
    <name type="scientific">Stutzerimonas stutzeri</name>
    <name type="common">Pseudomonas stutzeri</name>
    <dbReference type="NCBI Taxonomy" id="316"/>
    <lineage>
        <taxon>Bacteria</taxon>
        <taxon>Pseudomonadati</taxon>
        <taxon>Pseudomonadota</taxon>
        <taxon>Gammaproteobacteria</taxon>
        <taxon>Pseudomonadales</taxon>
        <taxon>Pseudomonadaceae</taxon>
        <taxon>Stutzerimonas</taxon>
    </lineage>
</organism>
<dbReference type="PANTHER" id="PTHR35446:SF2">
    <property type="entry name" value="CARBOXYMUCONOLACTONE DECARBOXYLASE-LIKE DOMAIN-CONTAINING PROTEIN"/>
    <property type="match status" value="1"/>
</dbReference>
<dbReference type="PANTHER" id="PTHR35446">
    <property type="entry name" value="SI:CH211-175M2.5"/>
    <property type="match status" value="1"/>
</dbReference>
<sequence>MTQPISRFPLAESLDALPQDVRERILAVQAKAGFVPNVFLMLAHRPDEFRAFFAYHDALMERPSDSLTQVEKEMIVVAVSADHGCLYCVVAHGAILRILAKDPLIADQLAVNYRSAPLGERQQAMLDFALHIAAQRGVLDDAWQARLEAQGFSRDDIWDIGAIAAFFGLSNRLVSMARTPPNEEFYLLGRVPRSPAR</sequence>
<name>A0A2N8T5M1_STUST</name>
<dbReference type="InterPro" id="IPR010195">
    <property type="entry name" value="Uncharacterised_peroxidase-rel"/>
</dbReference>
<dbReference type="Pfam" id="PF02627">
    <property type="entry name" value="CMD"/>
    <property type="match status" value="1"/>
</dbReference>
<proteinExistence type="predicted"/>
<dbReference type="InterPro" id="IPR003779">
    <property type="entry name" value="CMD-like"/>
</dbReference>
<keyword evidence="2" id="KW-0575">Peroxidase</keyword>
<feature type="domain" description="Carboxymuconolactone decarboxylase-like" evidence="1">
    <location>
        <begin position="46"/>
        <end position="97"/>
    </location>
</feature>
<protein>
    <submittedName>
        <fullName evidence="2">Alkylhydroperoxidase</fullName>
    </submittedName>
</protein>